<organism evidence="1">
    <name type="scientific">Arundo donax</name>
    <name type="common">Giant reed</name>
    <name type="synonym">Donax arundinaceus</name>
    <dbReference type="NCBI Taxonomy" id="35708"/>
    <lineage>
        <taxon>Eukaryota</taxon>
        <taxon>Viridiplantae</taxon>
        <taxon>Streptophyta</taxon>
        <taxon>Embryophyta</taxon>
        <taxon>Tracheophyta</taxon>
        <taxon>Spermatophyta</taxon>
        <taxon>Magnoliopsida</taxon>
        <taxon>Liliopsida</taxon>
        <taxon>Poales</taxon>
        <taxon>Poaceae</taxon>
        <taxon>PACMAD clade</taxon>
        <taxon>Arundinoideae</taxon>
        <taxon>Arundineae</taxon>
        <taxon>Arundo</taxon>
    </lineage>
</organism>
<reference evidence="1" key="2">
    <citation type="journal article" date="2015" name="Data Brief">
        <title>Shoot transcriptome of the giant reed, Arundo donax.</title>
        <authorList>
            <person name="Barrero R.A."/>
            <person name="Guerrero F.D."/>
            <person name="Moolhuijzen P."/>
            <person name="Goolsby J.A."/>
            <person name="Tidwell J."/>
            <person name="Bellgard S.E."/>
            <person name="Bellgard M.I."/>
        </authorList>
    </citation>
    <scope>NUCLEOTIDE SEQUENCE</scope>
    <source>
        <tissue evidence="1">Shoot tissue taken approximately 20 cm above the soil surface</tissue>
    </source>
</reference>
<dbReference type="EMBL" id="GBRH01272937">
    <property type="protein sequence ID" value="JAD24958.1"/>
    <property type="molecule type" value="Transcribed_RNA"/>
</dbReference>
<sequence length="18" mass="2069">MRRRLPLDQSKVSSGPKN</sequence>
<dbReference type="AlphaFoldDB" id="A0A0A8YGL1"/>
<reference evidence="1" key="1">
    <citation type="submission" date="2014-09" db="EMBL/GenBank/DDBJ databases">
        <authorList>
            <person name="Magalhaes I.L.F."/>
            <person name="Oliveira U."/>
            <person name="Santos F.R."/>
            <person name="Vidigal T.H.D.A."/>
            <person name="Brescovit A.D."/>
            <person name="Santos A.J."/>
        </authorList>
    </citation>
    <scope>NUCLEOTIDE SEQUENCE</scope>
    <source>
        <tissue evidence="1">Shoot tissue taken approximately 20 cm above the soil surface</tissue>
    </source>
</reference>
<name>A0A0A8YGL1_ARUDO</name>
<protein>
    <submittedName>
        <fullName evidence="1">Uncharacterized protein</fullName>
    </submittedName>
</protein>
<proteinExistence type="predicted"/>
<evidence type="ECO:0000313" key="1">
    <source>
        <dbReference type="EMBL" id="JAD24958.1"/>
    </source>
</evidence>
<accession>A0A0A8YGL1</accession>